<evidence type="ECO:0008006" key="2">
    <source>
        <dbReference type="Google" id="ProtNLM"/>
    </source>
</evidence>
<organism evidence="1">
    <name type="scientific">marine sediment metagenome</name>
    <dbReference type="NCBI Taxonomy" id="412755"/>
    <lineage>
        <taxon>unclassified sequences</taxon>
        <taxon>metagenomes</taxon>
        <taxon>ecological metagenomes</taxon>
    </lineage>
</organism>
<protein>
    <recommendedName>
        <fullName evidence="2">Resolvase HTH domain-containing protein</fullName>
    </recommendedName>
</protein>
<sequence length="120" mass="13715">MVMAPLRFVRRDALPEDSHYDDEGCDLHPYCLTCPFPRCRYEYRQGVLSMRQEVRIARAVDLRALGYTVAAIASVMEVSKRAVYRLFAASRRLRGDTMLLKVRSDSGIVVLIGEPRYDTA</sequence>
<accession>A0A0F9NWW3</accession>
<reference evidence="1" key="1">
    <citation type="journal article" date="2015" name="Nature">
        <title>Complex archaea that bridge the gap between prokaryotes and eukaryotes.</title>
        <authorList>
            <person name="Spang A."/>
            <person name="Saw J.H."/>
            <person name="Jorgensen S.L."/>
            <person name="Zaremba-Niedzwiedzka K."/>
            <person name="Martijn J."/>
            <person name="Lind A.E."/>
            <person name="van Eijk R."/>
            <person name="Schleper C."/>
            <person name="Guy L."/>
            <person name="Ettema T.J."/>
        </authorList>
    </citation>
    <scope>NUCLEOTIDE SEQUENCE</scope>
</reference>
<evidence type="ECO:0000313" key="1">
    <source>
        <dbReference type="EMBL" id="KKM93340.1"/>
    </source>
</evidence>
<gene>
    <name evidence="1" type="ORF">LCGC14_1209360</name>
</gene>
<proteinExistence type="predicted"/>
<comment type="caution">
    <text evidence="1">The sequence shown here is derived from an EMBL/GenBank/DDBJ whole genome shotgun (WGS) entry which is preliminary data.</text>
</comment>
<dbReference type="AlphaFoldDB" id="A0A0F9NWW3"/>
<dbReference type="EMBL" id="LAZR01006278">
    <property type="protein sequence ID" value="KKM93340.1"/>
    <property type="molecule type" value="Genomic_DNA"/>
</dbReference>
<name>A0A0F9NWW3_9ZZZZ</name>